<dbReference type="EMBL" id="JAWXYG010000002">
    <property type="protein sequence ID" value="KAK4282588.1"/>
    <property type="molecule type" value="Genomic_DNA"/>
</dbReference>
<feature type="compositionally biased region" description="Polar residues" evidence="1">
    <location>
        <begin position="62"/>
        <end position="71"/>
    </location>
</feature>
<feature type="region of interest" description="Disordered" evidence="1">
    <location>
        <begin position="1"/>
        <end position="75"/>
    </location>
</feature>
<keyword evidence="2" id="KW-1133">Transmembrane helix</keyword>
<dbReference type="PANTHER" id="PTHR34188">
    <property type="entry name" value="OS01G0299500 PROTEIN"/>
    <property type="match status" value="1"/>
</dbReference>
<keyword evidence="2" id="KW-0472">Membrane</keyword>
<proteinExistence type="predicted"/>
<reference evidence="3" key="1">
    <citation type="submission" date="2023-10" db="EMBL/GenBank/DDBJ databases">
        <title>Chromosome-level genome of the transformable northern wattle, Acacia crassicarpa.</title>
        <authorList>
            <person name="Massaro I."/>
            <person name="Sinha N.R."/>
            <person name="Poethig S."/>
            <person name="Leichty A.R."/>
        </authorList>
    </citation>
    <scope>NUCLEOTIDE SEQUENCE</scope>
    <source>
        <strain evidence="3">Acra3RX</strain>
        <tissue evidence="3">Leaf</tissue>
    </source>
</reference>
<keyword evidence="4" id="KW-1185">Reference proteome</keyword>
<sequence>MDQTISREKDLEYDLESGGNTSEEDESRDPDSSEKQWKNLFSWAWSSPPNFDGSKKHETGVETCSSSSNSADVMDDDVPLHVDACLDDGQKKLPHVKNNNGKEKNKKTNSKPPKPPRPPKGPLLDAADKKLVQQIAEIALRKRERIKKMKAVRKMKARKVSSLSSSSYAGLSAMVITIVFFAIIIIQGIYSGRSTAVGAMSSPEPSIAADEGLISVHFSKNFTHEVVQGK</sequence>
<feature type="compositionally biased region" description="Basic and acidic residues" evidence="1">
    <location>
        <begin position="1"/>
        <end position="12"/>
    </location>
</feature>
<name>A0AAE1TF05_9FABA</name>
<feature type="region of interest" description="Disordered" evidence="1">
    <location>
        <begin position="89"/>
        <end position="124"/>
    </location>
</feature>
<dbReference type="Proteomes" id="UP001293593">
    <property type="component" value="Unassembled WGS sequence"/>
</dbReference>
<evidence type="ECO:0000256" key="2">
    <source>
        <dbReference type="SAM" id="Phobius"/>
    </source>
</evidence>
<protein>
    <recommendedName>
        <fullName evidence="5">Transmembrane protein</fullName>
    </recommendedName>
</protein>
<evidence type="ECO:0000313" key="3">
    <source>
        <dbReference type="EMBL" id="KAK4282588.1"/>
    </source>
</evidence>
<feature type="transmembrane region" description="Helical" evidence="2">
    <location>
        <begin position="168"/>
        <end position="190"/>
    </location>
</feature>
<gene>
    <name evidence="3" type="ORF">QN277_013946</name>
</gene>
<evidence type="ECO:0008006" key="5">
    <source>
        <dbReference type="Google" id="ProtNLM"/>
    </source>
</evidence>
<accession>A0AAE1TF05</accession>
<evidence type="ECO:0000256" key="1">
    <source>
        <dbReference type="SAM" id="MobiDB-lite"/>
    </source>
</evidence>
<evidence type="ECO:0000313" key="4">
    <source>
        <dbReference type="Proteomes" id="UP001293593"/>
    </source>
</evidence>
<comment type="caution">
    <text evidence="3">The sequence shown here is derived from an EMBL/GenBank/DDBJ whole genome shotgun (WGS) entry which is preliminary data.</text>
</comment>
<dbReference type="AlphaFoldDB" id="A0AAE1TF05"/>
<keyword evidence="2" id="KW-0812">Transmembrane</keyword>
<feature type="compositionally biased region" description="Pro residues" evidence="1">
    <location>
        <begin position="112"/>
        <end position="121"/>
    </location>
</feature>
<organism evidence="3 4">
    <name type="scientific">Acacia crassicarpa</name>
    <name type="common">northern wattle</name>
    <dbReference type="NCBI Taxonomy" id="499986"/>
    <lineage>
        <taxon>Eukaryota</taxon>
        <taxon>Viridiplantae</taxon>
        <taxon>Streptophyta</taxon>
        <taxon>Embryophyta</taxon>
        <taxon>Tracheophyta</taxon>
        <taxon>Spermatophyta</taxon>
        <taxon>Magnoliopsida</taxon>
        <taxon>eudicotyledons</taxon>
        <taxon>Gunneridae</taxon>
        <taxon>Pentapetalae</taxon>
        <taxon>rosids</taxon>
        <taxon>fabids</taxon>
        <taxon>Fabales</taxon>
        <taxon>Fabaceae</taxon>
        <taxon>Caesalpinioideae</taxon>
        <taxon>mimosoid clade</taxon>
        <taxon>Acacieae</taxon>
        <taxon>Acacia</taxon>
    </lineage>
</organism>
<dbReference type="PANTHER" id="PTHR34188:SF5">
    <property type="entry name" value="OS05G0131900 PROTEIN"/>
    <property type="match status" value="1"/>
</dbReference>